<proteinExistence type="predicted"/>
<dbReference type="EMBL" id="ML213601">
    <property type="protein sequence ID" value="TFK39059.1"/>
    <property type="molecule type" value="Genomic_DNA"/>
</dbReference>
<name>A0A5C3M0W6_9AGAR</name>
<dbReference type="Proteomes" id="UP000308652">
    <property type="component" value="Unassembled WGS sequence"/>
</dbReference>
<evidence type="ECO:0000313" key="1">
    <source>
        <dbReference type="EMBL" id="TFK39059.1"/>
    </source>
</evidence>
<keyword evidence="2" id="KW-1185">Reference proteome</keyword>
<dbReference type="InterPro" id="IPR012337">
    <property type="entry name" value="RNaseH-like_sf"/>
</dbReference>
<reference evidence="1 2" key="1">
    <citation type="journal article" date="2019" name="Nat. Ecol. Evol.">
        <title>Megaphylogeny resolves global patterns of mushroom evolution.</title>
        <authorList>
            <person name="Varga T."/>
            <person name="Krizsan K."/>
            <person name="Foldi C."/>
            <person name="Dima B."/>
            <person name="Sanchez-Garcia M."/>
            <person name="Sanchez-Ramirez S."/>
            <person name="Szollosi G.J."/>
            <person name="Szarkandi J.G."/>
            <person name="Papp V."/>
            <person name="Albert L."/>
            <person name="Andreopoulos W."/>
            <person name="Angelini C."/>
            <person name="Antonin V."/>
            <person name="Barry K.W."/>
            <person name="Bougher N.L."/>
            <person name="Buchanan P."/>
            <person name="Buyck B."/>
            <person name="Bense V."/>
            <person name="Catcheside P."/>
            <person name="Chovatia M."/>
            <person name="Cooper J."/>
            <person name="Damon W."/>
            <person name="Desjardin D."/>
            <person name="Finy P."/>
            <person name="Geml J."/>
            <person name="Haridas S."/>
            <person name="Hughes K."/>
            <person name="Justo A."/>
            <person name="Karasinski D."/>
            <person name="Kautmanova I."/>
            <person name="Kiss B."/>
            <person name="Kocsube S."/>
            <person name="Kotiranta H."/>
            <person name="LaButti K.M."/>
            <person name="Lechner B.E."/>
            <person name="Liimatainen K."/>
            <person name="Lipzen A."/>
            <person name="Lukacs Z."/>
            <person name="Mihaltcheva S."/>
            <person name="Morgado L.N."/>
            <person name="Niskanen T."/>
            <person name="Noordeloos M.E."/>
            <person name="Ohm R.A."/>
            <person name="Ortiz-Santana B."/>
            <person name="Ovrebo C."/>
            <person name="Racz N."/>
            <person name="Riley R."/>
            <person name="Savchenko A."/>
            <person name="Shiryaev A."/>
            <person name="Soop K."/>
            <person name="Spirin V."/>
            <person name="Szebenyi C."/>
            <person name="Tomsovsky M."/>
            <person name="Tulloss R.E."/>
            <person name="Uehling J."/>
            <person name="Grigoriev I.V."/>
            <person name="Vagvolgyi C."/>
            <person name="Papp T."/>
            <person name="Martin F.M."/>
            <person name="Miettinen O."/>
            <person name="Hibbett D.S."/>
            <person name="Nagy L.G."/>
        </authorList>
    </citation>
    <scope>NUCLEOTIDE SEQUENCE [LARGE SCALE GENOMIC DNA]</scope>
    <source>
        <strain evidence="1 2">CBS 166.37</strain>
    </source>
</reference>
<dbReference type="SUPFAM" id="SSF53098">
    <property type="entry name" value="Ribonuclease H-like"/>
    <property type="match status" value="1"/>
</dbReference>
<evidence type="ECO:0000313" key="2">
    <source>
        <dbReference type="Proteomes" id="UP000308652"/>
    </source>
</evidence>
<dbReference type="STRING" id="68775.A0A5C3M0W6"/>
<protein>
    <recommendedName>
        <fullName evidence="3">HAT C-terminal dimerisation domain-containing protein</fullName>
    </recommendedName>
</protein>
<gene>
    <name evidence="1" type="ORF">BDQ12DRAFT_665820</name>
</gene>
<accession>A0A5C3M0W6</accession>
<sequence length="214" mass="24425">MPTVWHIIPALEFLMKRWETMTEQPQYCDIKDAITAGIKSLKKWYWKVDHTSDAYFICLVLDPNVKDLYCHHCWELSQYEAGMRQLEEFDKYYVSPLAVTDSAAENTVSYYYNVIRSIRNSPLWSSFLLDSVQMFQQAEKAAGSATPSEQAFSSGGITDAAWRNQLSTDVFLALQILKSAYRNGHISAVHQAGEHVNALIVALDGQGFNFDEEY</sequence>
<dbReference type="OrthoDB" id="3270175at2759"/>
<dbReference type="AlphaFoldDB" id="A0A5C3M0W6"/>
<evidence type="ECO:0008006" key="3">
    <source>
        <dbReference type="Google" id="ProtNLM"/>
    </source>
</evidence>
<organism evidence="1 2">
    <name type="scientific">Crucibulum laeve</name>
    <dbReference type="NCBI Taxonomy" id="68775"/>
    <lineage>
        <taxon>Eukaryota</taxon>
        <taxon>Fungi</taxon>
        <taxon>Dikarya</taxon>
        <taxon>Basidiomycota</taxon>
        <taxon>Agaricomycotina</taxon>
        <taxon>Agaricomycetes</taxon>
        <taxon>Agaricomycetidae</taxon>
        <taxon>Agaricales</taxon>
        <taxon>Agaricineae</taxon>
        <taxon>Nidulariaceae</taxon>
        <taxon>Crucibulum</taxon>
    </lineage>
</organism>